<feature type="compositionally biased region" description="Low complexity" evidence="7">
    <location>
        <begin position="1331"/>
        <end position="1341"/>
    </location>
</feature>
<feature type="compositionally biased region" description="Low complexity" evidence="7">
    <location>
        <begin position="832"/>
        <end position="854"/>
    </location>
</feature>
<feature type="compositionally biased region" description="Gly residues" evidence="7">
    <location>
        <begin position="697"/>
        <end position="727"/>
    </location>
</feature>
<feature type="region of interest" description="Disordered" evidence="7">
    <location>
        <begin position="1121"/>
        <end position="1201"/>
    </location>
</feature>
<dbReference type="SUPFAM" id="SSF49879">
    <property type="entry name" value="SMAD/FHA domain"/>
    <property type="match status" value="1"/>
</dbReference>
<evidence type="ECO:0000259" key="9">
    <source>
        <dbReference type="PROSITE" id="PS50039"/>
    </source>
</evidence>
<feature type="region of interest" description="Disordered" evidence="7">
    <location>
        <begin position="984"/>
        <end position="1027"/>
    </location>
</feature>
<organism evidence="10 11">
    <name type="scientific">Microbotryum silenes-dioicae</name>
    <dbReference type="NCBI Taxonomy" id="796604"/>
    <lineage>
        <taxon>Eukaryota</taxon>
        <taxon>Fungi</taxon>
        <taxon>Dikarya</taxon>
        <taxon>Basidiomycota</taxon>
        <taxon>Pucciniomycotina</taxon>
        <taxon>Microbotryomycetes</taxon>
        <taxon>Microbotryales</taxon>
        <taxon>Microbotryaceae</taxon>
        <taxon>Microbotryum</taxon>
    </lineage>
</organism>
<dbReference type="EMBL" id="FQNC01000019">
    <property type="protein sequence ID" value="SGY24047.1"/>
    <property type="molecule type" value="Genomic_DNA"/>
</dbReference>
<feature type="domain" description="FHA" evidence="8">
    <location>
        <begin position="384"/>
        <end position="436"/>
    </location>
</feature>
<feature type="compositionally biased region" description="Polar residues" evidence="7">
    <location>
        <begin position="321"/>
        <end position="373"/>
    </location>
</feature>
<dbReference type="GO" id="GO:0003700">
    <property type="term" value="F:DNA-binding transcription factor activity"/>
    <property type="evidence" value="ECO:0007669"/>
    <property type="project" value="InterPro"/>
</dbReference>
<evidence type="ECO:0000256" key="5">
    <source>
        <dbReference type="ARBA" id="ARBA00023242"/>
    </source>
</evidence>
<dbReference type="InterPro" id="IPR036388">
    <property type="entry name" value="WH-like_DNA-bd_sf"/>
</dbReference>
<dbReference type="Gene3D" id="1.10.10.10">
    <property type="entry name" value="Winged helix-like DNA-binding domain superfamily/Winged helix DNA-binding domain"/>
    <property type="match status" value="1"/>
</dbReference>
<dbReference type="PRINTS" id="PR00053">
    <property type="entry name" value="FORKHEAD"/>
</dbReference>
<feature type="region of interest" description="Disordered" evidence="7">
    <location>
        <begin position="689"/>
        <end position="854"/>
    </location>
</feature>
<evidence type="ECO:0000256" key="6">
    <source>
        <dbReference type="PROSITE-ProRule" id="PRU00089"/>
    </source>
</evidence>
<dbReference type="InterPro" id="IPR036390">
    <property type="entry name" value="WH_DNA-bd_sf"/>
</dbReference>
<feature type="region of interest" description="Disordered" evidence="7">
    <location>
        <begin position="868"/>
        <end position="967"/>
    </location>
</feature>
<name>A0A2X0M0B7_9BASI</name>
<keyword evidence="11" id="KW-1185">Reference proteome</keyword>
<feature type="region of interest" description="Disordered" evidence="7">
    <location>
        <begin position="637"/>
        <end position="670"/>
    </location>
</feature>
<feature type="compositionally biased region" description="Low complexity" evidence="7">
    <location>
        <begin position="660"/>
        <end position="670"/>
    </location>
</feature>
<sequence>MASETIPSSSKLNTPSYTASLASSSAAAPSDEPFLASISGPSAATTTTDLPSTFSSSVTPMANPLLDDDDQHTLSGWARTLQYSPQIFPTLYSSSLAHSDSGLGNFGLDLGDSAMMAGPSSFKSIVGFADSPLLGPSSRSNIGDGLGSHLQPSSQPKNAANGSMLPSRDTSMSDFDSFASSFNFDSSLFNAVQTPQTIEEIHRLLNEVALTTPALSSTIANGLSDPILQTPPRPKDDSEIRAYAKLEFATSDFYIQKLSVIVGRRPAAAMATSASLAPLGLTGNGTSIKLEDFSMEAGETQSLLREGTEAAKGDALDGKNDASTSATSISVPQIEVTSNSPGPSIGASQPQFATGTDTSATGPASTSNLNGTTPIERLDSNLSVKSIKTPALADIDLGPIRAVSRHHARIYFSEKKGRWKVEVLGRNGVLVDGQWKGKGERATLKHRYALRVASLRSSLSGSFFPEHRTKVQIAERVFHFVLPAAEIASFLEVSPEKKKKKATSKNRASGERAGSEGESEGRSSSSLSDVSESDIELSPLLDIKTKLVEDATTSNTSPSKIRLTLGLGPGSRASTPDSSKGTTSMAPPPPRKLTPSASPAAGGSSQLTLATDLNAALGNLLALPPLPPLPDLPTLPTILAPSVPEPSKPEPSKPVPSIPAPSTSATSTPVSIAAPAPVPVLPIHLTPVPSTSAATGSGAGGGLGKGTGRGKGGKGVTGGKGGKGGKSGMVSMHMGSVGGKGKGMGKTKFPHGLVRADAGSDSSSDSDSDDDSDEDDNTTAIAGASSDDERSGLLHVGKGVGKMPVPRKAPRKHGKTTTEPAPTALKQLTPMTSTPAPISNASTATATSLPTLPDPSLFASLPDLPALPSLPGEVHNATAGKTLAQLPTPTTSNGSAAPVRVPTPTPAPAPAPSSVRTPALNTSAGPATSPAAAVDSTSDPSLVRPPTGGAIDSASATANSSAPLPPFVPKPPTPAYVAAAADPSIPTSRLPHTPAPILKAPPRHAPFQPAPMPEGDPPHEAPAHDRNMKPPYTYGSLIAQAVSESEHKKMTMSQVYDWIDRRWPFFRDNQPGWQNSVRHNLTPARGFVKIDRRPDEPGKGAFWTVDPAQLSNFDGLHYRKKNLGGASRPKPAPPPIMGSFAPTSGSTTAPTATSTSSGVSAPSISAPSTNTGSSLAIGINAGSAITRPPPPNPPSTGPALSVPLPIVVGPIPETYVRPTPPPSSAPPDEITAALLRDPPIVLHEGKLIINPIIFAHLSKDQLANLETLPASNALQILQAYVVQHFKEKMMRIADEKAAAKARAEKAAAGKLAAEKLVAEAAAAKKALDTAITSPSPAPTTTEKVGSATPGSKDAPKKPTAAANASTSSTSGKKQPSSTTASKRKAGDDASSSSNGASKVLKTEEGQTTKK</sequence>
<dbReference type="Gene3D" id="2.60.200.20">
    <property type="match status" value="1"/>
</dbReference>
<dbReference type="PROSITE" id="PS00658">
    <property type="entry name" value="FORK_HEAD_2"/>
    <property type="match status" value="1"/>
</dbReference>
<dbReference type="PANTHER" id="PTHR45881:SF1">
    <property type="entry name" value="FORK HEAD PROTEIN HOMOLOG 2"/>
    <property type="match status" value="1"/>
</dbReference>
<dbReference type="InterPro" id="IPR030456">
    <property type="entry name" value="TF_fork_head_CS_2"/>
</dbReference>
<keyword evidence="3 6" id="KW-0238">DNA-binding</keyword>
<protein>
    <submittedName>
        <fullName evidence="10">BQ5605_C019g09006 protein</fullName>
    </submittedName>
</protein>
<dbReference type="GO" id="GO:0005634">
    <property type="term" value="C:nucleus"/>
    <property type="evidence" value="ECO:0007669"/>
    <property type="project" value="UniProtKB-SubCell"/>
</dbReference>
<feature type="compositionally biased region" description="Low complexity" evidence="7">
    <location>
        <begin position="912"/>
        <end position="933"/>
    </location>
</feature>
<feature type="domain" description="Fork-head" evidence="9">
    <location>
        <begin position="1029"/>
        <end position="1123"/>
    </location>
</feature>
<feature type="compositionally biased region" description="Pro residues" evidence="7">
    <location>
        <begin position="901"/>
        <end position="911"/>
    </location>
</feature>
<feature type="compositionally biased region" description="Basic and acidic residues" evidence="7">
    <location>
        <begin position="1400"/>
        <end position="1410"/>
    </location>
</feature>
<dbReference type="PANTHER" id="PTHR45881">
    <property type="entry name" value="CHECKPOINT SUPPRESSOR 1-LIKE, ISOFORM A-RELATED"/>
    <property type="match status" value="1"/>
</dbReference>
<dbReference type="InterPro" id="IPR001766">
    <property type="entry name" value="Fork_head_dom"/>
</dbReference>
<evidence type="ECO:0000313" key="11">
    <source>
        <dbReference type="Proteomes" id="UP000249464"/>
    </source>
</evidence>
<feature type="compositionally biased region" description="Low complexity" evidence="7">
    <location>
        <begin position="1138"/>
        <end position="1168"/>
    </location>
</feature>
<feature type="compositionally biased region" description="Low complexity" evidence="7">
    <location>
        <begin position="1388"/>
        <end position="1397"/>
    </location>
</feature>
<evidence type="ECO:0000313" key="10">
    <source>
        <dbReference type="EMBL" id="SGY24047.1"/>
    </source>
</evidence>
<comment type="subcellular location">
    <subcellularLocation>
        <location evidence="1 6">Nucleus</location>
    </subcellularLocation>
</comment>
<gene>
    <name evidence="10" type="primary">BQ5605_C019g09006</name>
    <name evidence="10" type="ORF">BQ5605_C019G09006</name>
</gene>
<feature type="compositionally biased region" description="Acidic residues" evidence="7">
    <location>
        <begin position="764"/>
        <end position="777"/>
    </location>
</feature>
<feature type="compositionally biased region" description="Polar residues" evidence="7">
    <location>
        <begin position="150"/>
        <end position="161"/>
    </location>
</feature>
<feature type="compositionally biased region" description="Low complexity" evidence="7">
    <location>
        <begin position="1357"/>
        <end position="1373"/>
    </location>
</feature>
<dbReference type="Pfam" id="PF00250">
    <property type="entry name" value="Forkhead"/>
    <property type="match status" value="1"/>
</dbReference>
<evidence type="ECO:0000256" key="1">
    <source>
        <dbReference type="ARBA" id="ARBA00004123"/>
    </source>
</evidence>
<reference evidence="10 11" key="1">
    <citation type="submission" date="2016-11" db="EMBL/GenBank/DDBJ databases">
        <authorList>
            <person name="Jaros S."/>
            <person name="Januszkiewicz K."/>
            <person name="Wedrychowicz H."/>
        </authorList>
    </citation>
    <scope>NUCLEOTIDE SEQUENCE [LARGE SCALE GENOMIC DNA]</scope>
</reference>
<dbReference type="CDD" id="cd00059">
    <property type="entry name" value="FH_FOX"/>
    <property type="match status" value="1"/>
</dbReference>
<dbReference type="PROSITE" id="PS50039">
    <property type="entry name" value="FORK_HEAD_3"/>
    <property type="match status" value="1"/>
</dbReference>
<keyword evidence="2" id="KW-0805">Transcription regulation</keyword>
<feature type="region of interest" description="Disordered" evidence="7">
    <location>
        <begin position="550"/>
        <end position="605"/>
    </location>
</feature>
<dbReference type="GO" id="GO:0006357">
    <property type="term" value="P:regulation of transcription by RNA polymerase II"/>
    <property type="evidence" value="ECO:0007669"/>
    <property type="project" value="UniProtKB-ARBA"/>
</dbReference>
<dbReference type="InterPro" id="IPR000253">
    <property type="entry name" value="FHA_dom"/>
</dbReference>
<feature type="DNA-binding region" description="Fork-head" evidence="6">
    <location>
        <begin position="1029"/>
        <end position="1123"/>
    </location>
</feature>
<dbReference type="InterPro" id="IPR008984">
    <property type="entry name" value="SMAD_FHA_dom_sf"/>
</dbReference>
<dbReference type="Pfam" id="PF00498">
    <property type="entry name" value="FHA"/>
    <property type="match status" value="1"/>
</dbReference>
<dbReference type="GO" id="GO:0043565">
    <property type="term" value="F:sequence-specific DNA binding"/>
    <property type="evidence" value="ECO:0007669"/>
    <property type="project" value="InterPro"/>
</dbReference>
<keyword evidence="5 6" id="KW-0539">Nucleus</keyword>
<dbReference type="SMART" id="SM00339">
    <property type="entry name" value="FH"/>
    <property type="match status" value="1"/>
</dbReference>
<evidence type="ECO:0000256" key="2">
    <source>
        <dbReference type="ARBA" id="ARBA00023015"/>
    </source>
</evidence>
<dbReference type="STRING" id="796604.A0A2X0M0B7"/>
<feature type="compositionally biased region" description="Basic and acidic residues" evidence="7">
    <location>
        <begin position="508"/>
        <end position="521"/>
    </location>
</feature>
<dbReference type="PROSITE" id="PS50006">
    <property type="entry name" value="FHA_DOMAIN"/>
    <property type="match status" value="1"/>
</dbReference>
<evidence type="ECO:0000259" key="8">
    <source>
        <dbReference type="PROSITE" id="PS50006"/>
    </source>
</evidence>
<keyword evidence="4" id="KW-0804">Transcription</keyword>
<proteinExistence type="predicted"/>
<feature type="compositionally biased region" description="Basic and acidic residues" evidence="7">
    <location>
        <begin position="1016"/>
        <end position="1027"/>
    </location>
</feature>
<feature type="compositionally biased region" description="Polar residues" evidence="7">
    <location>
        <begin position="885"/>
        <end position="894"/>
    </location>
</feature>
<accession>A0A2X0M0B7</accession>
<feature type="region of interest" description="Disordered" evidence="7">
    <location>
        <begin position="1331"/>
        <end position="1410"/>
    </location>
</feature>
<feature type="compositionally biased region" description="Pro residues" evidence="7">
    <location>
        <begin position="1187"/>
        <end position="1196"/>
    </location>
</feature>
<feature type="region of interest" description="Disordered" evidence="7">
    <location>
        <begin position="309"/>
        <end position="375"/>
    </location>
</feature>
<dbReference type="SUPFAM" id="SSF46785">
    <property type="entry name" value="Winged helix' DNA-binding domain"/>
    <property type="match status" value="1"/>
</dbReference>
<feature type="region of interest" description="Disordered" evidence="7">
    <location>
        <begin position="139"/>
        <end position="166"/>
    </location>
</feature>
<feature type="region of interest" description="Disordered" evidence="7">
    <location>
        <begin position="495"/>
        <end position="533"/>
    </location>
</feature>
<evidence type="ECO:0000256" key="4">
    <source>
        <dbReference type="ARBA" id="ARBA00023163"/>
    </source>
</evidence>
<feature type="compositionally biased region" description="Basic and acidic residues" evidence="7">
    <location>
        <begin position="309"/>
        <end position="320"/>
    </location>
</feature>
<evidence type="ECO:0000256" key="3">
    <source>
        <dbReference type="ARBA" id="ARBA00023125"/>
    </source>
</evidence>
<dbReference type="Proteomes" id="UP000249464">
    <property type="component" value="Unassembled WGS sequence"/>
</dbReference>
<feature type="compositionally biased region" description="Polar residues" evidence="7">
    <location>
        <begin position="572"/>
        <end position="585"/>
    </location>
</feature>
<feature type="compositionally biased region" description="Low complexity" evidence="7">
    <location>
        <begin position="595"/>
        <end position="605"/>
    </location>
</feature>
<evidence type="ECO:0000256" key="7">
    <source>
        <dbReference type="SAM" id="MobiDB-lite"/>
    </source>
</evidence>